<gene>
    <name evidence="1" type="ORF">SB48_HM08orf00855</name>
</gene>
<name>A0AAN0T296_HEYCO</name>
<evidence type="ECO:0000313" key="1">
    <source>
        <dbReference type="EMBL" id="AJO21352.1"/>
    </source>
</evidence>
<organism evidence="1 2">
    <name type="scientific">Heyndrickxia coagulans</name>
    <name type="common">Weizmannia coagulans</name>
    <dbReference type="NCBI Taxonomy" id="1398"/>
    <lineage>
        <taxon>Bacteria</taxon>
        <taxon>Bacillati</taxon>
        <taxon>Bacillota</taxon>
        <taxon>Bacilli</taxon>
        <taxon>Bacillales</taxon>
        <taxon>Bacillaceae</taxon>
        <taxon>Heyndrickxia</taxon>
    </lineage>
</organism>
<dbReference type="EMBL" id="CP010525">
    <property type="protein sequence ID" value="AJO21352.1"/>
    <property type="molecule type" value="Genomic_DNA"/>
</dbReference>
<reference evidence="2" key="1">
    <citation type="submission" date="2015-01" db="EMBL/GenBank/DDBJ databases">
        <title>Comparative genome analysis of Bacillus coagulans HM-08, Clostridium butyricum HM-68, Bacillus subtilis HM-66 and Bacillus paralicheniformis BL-09.</title>
        <authorList>
            <person name="Zhang H."/>
        </authorList>
    </citation>
    <scope>NUCLEOTIDE SEQUENCE [LARGE SCALE GENOMIC DNA]</scope>
    <source>
        <strain evidence="2">HM-08</strain>
    </source>
</reference>
<evidence type="ECO:0000313" key="2">
    <source>
        <dbReference type="Proteomes" id="UP000032024"/>
    </source>
</evidence>
<sequence>MGVPPAGSGDRQCGSNLLVPSTSRIFSRMQGTFTYTTECLRAAKAGGFFVD</sequence>
<protein>
    <submittedName>
        <fullName evidence="1">Uncharacterized protein</fullName>
    </submittedName>
</protein>
<keyword evidence="2" id="KW-1185">Reference proteome</keyword>
<proteinExistence type="predicted"/>
<dbReference type="AlphaFoldDB" id="A0AAN0T296"/>
<dbReference type="Proteomes" id="UP000032024">
    <property type="component" value="Chromosome"/>
</dbReference>
<accession>A0AAN0T296</accession>